<evidence type="ECO:0000256" key="19">
    <source>
        <dbReference type="HAMAP-Rule" id="MF_00047"/>
    </source>
</evidence>
<dbReference type="NCBIfam" id="TIGR01205">
    <property type="entry name" value="D_ala_D_alaTIGR"/>
    <property type="match status" value="1"/>
</dbReference>
<evidence type="ECO:0000256" key="1">
    <source>
        <dbReference type="ARBA" id="ARBA00001936"/>
    </source>
</evidence>
<comment type="pathway">
    <text evidence="4 19">Cell wall biogenesis; peptidoglycan biosynthesis.</text>
</comment>
<evidence type="ECO:0000256" key="17">
    <source>
        <dbReference type="ARBA" id="ARBA00047614"/>
    </source>
</evidence>
<comment type="similarity">
    <text evidence="5 19">Belongs to the D-alanine--D-alanine ligase family.</text>
</comment>
<dbReference type="UniPathway" id="UPA00219"/>
<feature type="binding site" evidence="21">
    <location>
        <position position="278"/>
    </location>
    <ligand>
        <name>Mg(2+)</name>
        <dbReference type="ChEBI" id="CHEBI:18420"/>
        <label>2</label>
    </ligand>
</feature>
<dbReference type="Pfam" id="PF07478">
    <property type="entry name" value="Dala_Dala_lig_C"/>
    <property type="match status" value="1"/>
</dbReference>
<keyword evidence="25" id="KW-1185">Reference proteome</keyword>
<comment type="catalytic activity">
    <reaction evidence="17 19">
        <text>2 D-alanine + ATP = D-alanyl-D-alanine + ADP + phosphate + H(+)</text>
        <dbReference type="Rhea" id="RHEA:11224"/>
        <dbReference type="ChEBI" id="CHEBI:15378"/>
        <dbReference type="ChEBI" id="CHEBI:30616"/>
        <dbReference type="ChEBI" id="CHEBI:43474"/>
        <dbReference type="ChEBI" id="CHEBI:57416"/>
        <dbReference type="ChEBI" id="CHEBI:57822"/>
        <dbReference type="ChEBI" id="CHEBI:456216"/>
        <dbReference type="EC" id="6.3.2.4"/>
    </reaction>
</comment>
<organism evidence="24 25">
    <name type="scientific">Cocleimonas flava</name>
    <dbReference type="NCBI Taxonomy" id="634765"/>
    <lineage>
        <taxon>Bacteria</taxon>
        <taxon>Pseudomonadati</taxon>
        <taxon>Pseudomonadota</taxon>
        <taxon>Gammaproteobacteria</taxon>
        <taxon>Thiotrichales</taxon>
        <taxon>Thiotrichaceae</taxon>
        <taxon>Cocleimonas</taxon>
    </lineage>
</organism>
<dbReference type="NCBIfam" id="NF002378">
    <property type="entry name" value="PRK01372.1"/>
    <property type="match status" value="1"/>
</dbReference>
<dbReference type="PROSITE" id="PS50975">
    <property type="entry name" value="ATP_GRASP"/>
    <property type="match status" value="1"/>
</dbReference>
<evidence type="ECO:0000256" key="14">
    <source>
        <dbReference type="ARBA" id="ARBA00022984"/>
    </source>
</evidence>
<comment type="pathway">
    <text evidence="18">Glycan biosynthesis.</text>
</comment>
<feature type="active site" evidence="20">
    <location>
        <position position="287"/>
    </location>
</feature>
<comment type="caution">
    <text evidence="24">The sequence shown here is derived from an EMBL/GenBank/DDBJ whole genome shotgun (WGS) entry which is preliminary data.</text>
</comment>
<evidence type="ECO:0000256" key="11">
    <source>
        <dbReference type="ARBA" id="ARBA00022840"/>
    </source>
</evidence>
<feature type="domain" description="ATP-grasp" evidence="23">
    <location>
        <begin position="114"/>
        <end position="309"/>
    </location>
</feature>
<dbReference type="GO" id="GO:0008716">
    <property type="term" value="F:D-alanine-D-alanine ligase activity"/>
    <property type="evidence" value="ECO:0007669"/>
    <property type="project" value="UniProtKB-UniRule"/>
</dbReference>
<dbReference type="GO" id="GO:0071555">
    <property type="term" value="P:cell wall organization"/>
    <property type="evidence" value="ECO:0007669"/>
    <property type="project" value="UniProtKB-KW"/>
</dbReference>
<dbReference type="SUPFAM" id="SSF52440">
    <property type="entry name" value="PreATP-grasp domain"/>
    <property type="match status" value="1"/>
</dbReference>
<dbReference type="InterPro" id="IPR016185">
    <property type="entry name" value="PreATP-grasp_dom_sf"/>
</dbReference>
<keyword evidence="12 21" id="KW-0460">Magnesium</keyword>
<evidence type="ECO:0000256" key="18">
    <source>
        <dbReference type="ARBA" id="ARBA00060592"/>
    </source>
</evidence>
<dbReference type="AlphaFoldDB" id="A0A4R1F2D5"/>
<evidence type="ECO:0000256" key="22">
    <source>
        <dbReference type="PROSITE-ProRule" id="PRU00409"/>
    </source>
</evidence>
<evidence type="ECO:0000256" key="9">
    <source>
        <dbReference type="ARBA" id="ARBA00022723"/>
    </source>
</evidence>
<evidence type="ECO:0000256" key="21">
    <source>
        <dbReference type="PIRSR" id="PIRSR039102-3"/>
    </source>
</evidence>
<dbReference type="FunFam" id="3.30.470.20:FF:000008">
    <property type="entry name" value="D-alanine--D-alanine ligase"/>
    <property type="match status" value="1"/>
</dbReference>
<dbReference type="PANTHER" id="PTHR23132">
    <property type="entry name" value="D-ALANINE--D-ALANINE LIGASE"/>
    <property type="match status" value="1"/>
</dbReference>
<evidence type="ECO:0000256" key="7">
    <source>
        <dbReference type="ARBA" id="ARBA00022490"/>
    </source>
</evidence>
<keyword evidence="7 19" id="KW-0963">Cytoplasm</keyword>
<evidence type="ECO:0000256" key="15">
    <source>
        <dbReference type="ARBA" id="ARBA00023211"/>
    </source>
</evidence>
<keyword evidence="13 19" id="KW-0133">Cell shape</keyword>
<dbReference type="GO" id="GO:0009252">
    <property type="term" value="P:peptidoglycan biosynthetic process"/>
    <property type="evidence" value="ECO:0007669"/>
    <property type="project" value="UniProtKB-UniRule"/>
</dbReference>
<dbReference type="Gene3D" id="3.30.470.20">
    <property type="entry name" value="ATP-grasp fold, B domain"/>
    <property type="match status" value="1"/>
</dbReference>
<evidence type="ECO:0000256" key="8">
    <source>
        <dbReference type="ARBA" id="ARBA00022598"/>
    </source>
</evidence>
<sequence length="317" mass="34560">MSEVTAIDENMKKRFGKVGVLMGGWAAERSVSLKSGQAVLEGLLEKGIDAHKIDVDRNVLDVVREGKFDRVFNILHGRGGEDGVIQGALEILQIPYTGCGVMASAISMDKLMTKRIWTGSGLPTPAFEILNSESNFDDVVEKLGLPVIVKPAQEGSSIGMSKVHDAKDLKGAYEKAAEFDDVVFAEQWVTGQEYTVAILGDEVLPSINVVTDTEFYDFDAKYESDDTQYNCPSGLDDDAEEALRALSKTAFEIVGGKGWGRVDVMQDNVGTFWLIEVNTCPGMTDHSLVPMAAKQHGLSFSDLTLEILKLSDKTQNK</sequence>
<dbReference type="PROSITE" id="PS00843">
    <property type="entry name" value="DALA_DALA_LIGASE_1"/>
    <property type="match status" value="1"/>
</dbReference>
<feature type="active site" evidence="20">
    <location>
        <position position="28"/>
    </location>
</feature>
<protein>
    <recommendedName>
        <fullName evidence="6 19">D-alanine--D-alanine ligase</fullName>
        <ecNumber evidence="6 19">6.3.2.4</ecNumber>
    </recommendedName>
    <alternativeName>
        <fullName evidence="19">D-Ala-D-Ala ligase</fullName>
    </alternativeName>
    <alternativeName>
        <fullName evidence="19">D-alanylalanine synthetase</fullName>
    </alternativeName>
</protein>
<dbReference type="GO" id="GO:0008360">
    <property type="term" value="P:regulation of cell shape"/>
    <property type="evidence" value="ECO:0007669"/>
    <property type="project" value="UniProtKB-KW"/>
</dbReference>
<feature type="active site" evidence="20">
    <location>
        <position position="156"/>
    </location>
</feature>
<evidence type="ECO:0000256" key="10">
    <source>
        <dbReference type="ARBA" id="ARBA00022741"/>
    </source>
</evidence>
<evidence type="ECO:0000256" key="20">
    <source>
        <dbReference type="PIRSR" id="PIRSR039102-1"/>
    </source>
</evidence>
<dbReference type="InterPro" id="IPR013815">
    <property type="entry name" value="ATP_grasp_subdomain_1"/>
</dbReference>
<dbReference type="PROSITE" id="PS00844">
    <property type="entry name" value="DALA_DALA_LIGASE_2"/>
    <property type="match status" value="1"/>
</dbReference>
<dbReference type="InterPro" id="IPR011127">
    <property type="entry name" value="Dala_Dala_lig_N"/>
</dbReference>
<dbReference type="EMBL" id="SMFQ01000002">
    <property type="protein sequence ID" value="TCJ88307.1"/>
    <property type="molecule type" value="Genomic_DNA"/>
</dbReference>
<evidence type="ECO:0000313" key="25">
    <source>
        <dbReference type="Proteomes" id="UP000294887"/>
    </source>
</evidence>
<dbReference type="HAMAP" id="MF_00047">
    <property type="entry name" value="Dala_Dala_lig"/>
    <property type="match status" value="1"/>
</dbReference>
<evidence type="ECO:0000256" key="13">
    <source>
        <dbReference type="ARBA" id="ARBA00022960"/>
    </source>
</evidence>
<comment type="subcellular location">
    <subcellularLocation>
        <location evidence="3 19">Cytoplasm</location>
    </subcellularLocation>
</comment>
<evidence type="ECO:0000256" key="3">
    <source>
        <dbReference type="ARBA" id="ARBA00004496"/>
    </source>
</evidence>
<name>A0A4R1F2D5_9GAMM</name>
<dbReference type="PIRSF" id="PIRSF039102">
    <property type="entry name" value="Ddl/VanB"/>
    <property type="match status" value="1"/>
</dbReference>
<dbReference type="EC" id="6.3.2.4" evidence="6 19"/>
<evidence type="ECO:0000256" key="6">
    <source>
        <dbReference type="ARBA" id="ARBA00012216"/>
    </source>
</evidence>
<keyword evidence="10 22" id="KW-0547">Nucleotide-binding</keyword>
<keyword evidence="8 19" id="KW-0436">Ligase</keyword>
<dbReference type="InterPro" id="IPR005905">
    <property type="entry name" value="D_ala_D_ala"/>
</dbReference>
<dbReference type="RefSeq" id="WP_207906912.1">
    <property type="nucleotide sequence ID" value="NZ_BAAAFU010000008.1"/>
</dbReference>
<evidence type="ECO:0000256" key="12">
    <source>
        <dbReference type="ARBA" id="ARBA00022842"/>
    </source>
</evidence>
<feature type="binding site" evidence="21">
    <location>
        <position position="276"/>
    </location>
    <ligand>
        <name>Mg(2+)</name>
        <dbReference type="ChEBI" id="CHEBI:18420"/>
        <label>2</label>
    </ligand>
</feature>
<feature type="binding site" evidence="21">
    <location>
        <position position="263"/>
    </location>
    <ligand>
        <name>Mg(2+)</name>
        <dbReference type="ChEBI" id="CHEBI:18420"/>
        <label>1</label>
    </ligand>
</feature>
<comment type="cofactor">
    <cofactor evidence="1">
        <name>Mn(2+)</name>
        <dbReference type="ChEBI" id="CHEBI:29035"/>
    </cofactor>
</comment>
<reference evidence="24 25" key="1">
    <citation type="submission" date="2019-03" db="EMBL/GenBank/DDBJ databases">
        <title>Genomic Encyclopedia of Type Strains, Phase IV (KMG-IV): sequencing the most valuable type-strain genomes for metagenomic binning, comparative biology and taxonomic classification.</title>
        <authorList>
            <person name="Goeker M."/>
        </authorList>
    </citation>
    <scope>NUCLEOTIDE SEQUENCE [LARGE SCALE GENOMIC DNA]</scope>
    <source>
        <strain evidence="24 25">DSM 24830</strain>
    </source>
</reference>
<keyword evidence="9 21" id="KW-0479">Metal-binding</keyword>
<keyword evidence="11 22" id="KW-0067">ATP-binding</keyword>
<gene>
    <name evidence="19" type="primary">ddl</name>
    <name evidence="24" type="ORF">EV695_0149</name>
</gene>
<dbReference type="FunFam" id="3.30.1490.20:FF:000007">
    <property type="entry name" value="D-alanine--D-alanine ligase"/>
    <property type="match status" value="1"/>
</dbReference>
<keyword evidence="15 21" id="KW-0464">Manganese</keyword>
<dbReference type="Gene3D" id="3.30.1490.20">
    <property type="entry name" value="ATP-grasp fold, A domain"/>
    <property type="match status" value="1"/>
</dbReference>
<comment type="function">
    <text evidence="2 19">Cell wall formation.</text>
</comment>
<dbReference type="GO" id="GO:0005524">
    <property type="term" value="F:ATP binding"/>
    <property type="evidence" value="ECO:0007669"/>
    <property type="project" value="UniProtKB-UniRule"/>
</dbReference>
<dbReference type="Pfam" id="PF01820">
    <property type="entry name" value="Dala_Dala_lig_N"/>
    <property type="match status" value="1"/>
</dbReference>
<keyword evidence="16 19" id="KW-0961">Cell wall biogenesis/degradation</keyword>
<evidence type="ECO:0000259" key="23">
    <source>
        <dbReference type="PROSITE" id="PS50975"/>
    </source>
</evidence>
<dbReference type="SUPFAM" id="SSF56059">
    <property type="entry name" value="Glutathione synthetase ATP-binding domain-like"/>
    <property type="match status" value="1"/>
</dbReference>
<dbReference type="PANTHER" id="PTHR23132:SF23">
    <property type="entry name" value="D-ALANINE--D-ALANINE LIGASE B"/>
    <property type="match status" value="1"/>
</dbReference>
<dbReference type="GO" id="GO:0046872">
    <property type="term" value="F:metal ion binding"/>
    <property type="evidence" value="ECO:0007669"/>
    <property type="project" value="UniProtKB-KW"/>
</dbReference>
<feature type="binding site" evidence="21">
    <location>
        <position position="276"/>
    </location>
    <ligand>
        <name>Mg(2+)</name>
        <dbReference type="ChEBI" id="CHEBI:18420"/>
        <label>1</label>
    </ligand>
</feature>
<dbReference type="Gene3D" id="3.40.50.20">
    <property type="match status" value="1"/>
</dbReference>
<proteinExistence type="inferred from homology"/>
<dbReference type="GO" id="GO:0005829">
    <property type="term" value="C:cytosol"/>
    <property type="evidence" value="ECO:0007669"/>
    <property type="project" value="TreeGrafter"/>
</dbReference>
<dbReference type="Proteomes" id="UP000294887">
    <property type="component" value="Unassembled WGS sequence"/>
</dbReference>
<evidence type="ECO:0000256" key="16">
    <source>
        <dbReference type="ARBA" id="ARBA00023316"/>
    </source>
</evidence>
<dbReference type="InterPro" id="IPR011761">
    <property type="entry name" value="ATP-grasp"/>
</dbReference>
<keyword evidence="14 19" id="KW-0573">Peptidoglycan synthesis</keyword>
<dbReference type="InterPro" id="IPR000291">
    <property type="entry name" value="D-Ala_lig_Van_CS"/>
</dbReference>
<evidence type="ECO:0000256" key="4">
    <source>
        <dbReference type="ARBA" id="ARBA00004752"/>
    </source>
</evidence>
<evidence type="ECO:0000256" key="2">
    <source>
        <dbReference type="ARBA" id="ARBA00003921"/>
    </source>
</evidence>
<comment type="cofactor">
    <cofactor evidence="21">
        <name>Mg(2+)</name>
        <dbReference type="ChEBI" id="CHEBI:18420"/>
    </cofactor>
    <cofactor evidence="21">
        <name>Mn(2+)</name>
        <dbReference type="ChEBI" id="CHEBI:29035"/>
    </cofactor>
    <text evidence="21">Binds 2 magnesium or manganese ions per subunit.</text>
</comment>
<evidence type="ECO:0000313" key="24">
    <source>
        <dbReference type="EMBL" id="TCJ88307.1"/>
    </source>
</evidence>
<evidence type="ECO:0000256" key="5">
    <source>
        <dbReference type="ARBA" id="ARBA00010871"/>
    </source>
</evidence>
<dbReference type="InterPro" id="IPR011095">
    <property type="entry name" value="Dala_Dala_lig_C"/>
</dbReference>
<accession>A0A4R1F2D5</accession>